<organism evidence="2 3">
    <name type="scientific">Wenjunlia tyrosinilytica</name>
    <dbReference type="NCBI Taxonomy" id="1544741"/>
    <lineage>
        <taxon>Bacteria</taxon>
        <taxon>Bacillati</taxon>
        <taxon>Actinomycetota</taxon>
        <taxon>Actinomycetes</taxon>
        <taxon>Kitasatosporales</taxon>
        <taxon>Streptomycetaceae</taxon>
        <taxon>Wenjunlia</taxon>
    </lineage>
</organism>
<dbReference type="AlphaFoldDB" id="A0A918E0B2"/>
<dbReference type="PANTHER" id="PTHR11117:SF24">
    <property type="entry name" value="PROTEIN FDRA"/>
    <property type="match status" value="1"/>
</dbReference>
<dbReference type="PANTHER" id="PTHR11117">
    <property type="entry name" value="SUCCINYL-COA LIGASE SUBUNIT ALPHA"/>
    <property type="match status" value="1"/>
</dbReference>
<evidence type="ECO:0000259" key="1">
    <source>
        <dbReference type="Pfam" id="PF00549"/>
    </source>
</evidence>
<accession>A0A918E0B2</accession>
<gene>
    <name evidence="2" type="ORF">GCM10012280_56390</name>
</gene>
<dbReference type="GO" id="GO:0004775">
    <property type="term" value="F:succinate-CoA ligase (ADP-forming) activity"/>
    <property type="evidence" value="ECO:0007669"/>
    <property type="project" value="TreeGrafter"/>
</dbReference>
<dbReference type="SUPFAM" id="SSF52210">
    <property type="entry name" value="Succinyl-CoA synthetase domains"/>
    <property type="match status" value="2"/>
</dbReference>
<dbReference type="GO" id="GO:0004776">
    <property type="term" value="F:succinate-CoA ligase (GDP-forming) activity"/>
    <property type="evidence" value="ECO:0007669"/>
    <property type="project" value="TreeGrafter"/>
</dbReference>
<sequence length="489" mass="49518">MTSALELRRGTYRDSVTLMQVSRAVGAAEGVDSAFIAMATELNLGLLAGMGFEVPDGAGPNDMVVAIRAADGEALRRAGQHLDEALAAAAAPAAAGGACPGPVPRTADAAPGATLALISVAGPYVFAEAMGALEAGLDVMVFSDNVPVAHEILLKDRARERGLMVMGPDCGTAVIGGAGLGFANAVRPGRVGIVAASGTGSQQLMCLLHAGGAGVSHCVGVGGRDLSEAVGARSTLQALELLDDDPATDLIVVVSKPPSPAVAQKVAQYAAGLSTPVLLALLGRGQDDLTLSAAKALAALGEDRPDEWPSWIPDRPRSARRGALRGLYCGGTLCDEAMVIAADTLGPIASNIPLEPGWSLPADLRADGHYMIDFGDDGLTAGRPHPMIDPGLRLERLAEVLADPATGAVLLDVVLGHGAHPDPAAGLAEVIRAAGPEAPPVVVSLCGTDQDSQGLDAQARTLVSARAEVHLSNASAARRAVSLTKDQPS</sequence>
<evidence type="ECO:0000313" key="2">
    <source>
        <dbReference type="EMBL" id="GGO96578.1"/>
    </source>
</evidence>
<dbReference type="Gene3D" id="3.40.50.720">
    <property type="entry name" value="NAD(P)-binding Rossmann-like Domain"/>
    <property type="match status" value="1"/>
</dbReference>
<dbReference type="GO" id="GO:0009361">
    <property type="term" value="C:succinate-CoA ligase complex (ADP-forming)"/>
    <property type="evidence" value="ECO:0007669"/>
    <property type="project" value="TreeGrafter"/>
</dbReference>
<dbReference type="Pfam" id="PF00549">
    <property type="entry name" value="Ligase_CoA"/>
    <property type="match status" value="1"/>
</dbReference>
<feature type="domain" description="ATP-citrate synthase/succinyl-CoA ligase C-terminal" evidence="1">
    <location>
        <begin position="327"/>
        <end position="480"/>
    </location>
</feature>
<dbReference type="Proteomes" id="UP000641932">
    <property type="component" value="Unassembled WGS sequence"/>
</dbReference>
<dbReference type="InterPro" id="IPR016102">
    <property type="entry name" value="Succinyl-CoA_synth-like"/>
</dbReference>
<dbReference type="GO" id="GO:0005829">
    <property type="term" value="C:cytosol"/>
    <property type="evidence" value="ECO:0007669"/>
    <property type="project" value="TreeGrafter"/>
</dbReference>
<dbReference type="GO" id="GO:0006099">
    <property type="term" value="P:tricarboxylic acid cycle"/>
    <property type="evidence" value="ECO:0007669"/>
    <property type="project" value="TreeGrafter"/>
</dbReference>
<name>A0A918E0B2_9ACTN</name>
<dbReference type="Gene3D" id="3.40.50.261">
    <property type="entry name" value="Succinyl-CoA synthetase domains"/>
    <property type="match status" value="2"/>
</dbReference>
<dbReference type="InterPro" id="IPR005811">
    <property type="entry name" value="SUCC_ACL_C"/>
</dbReference>
<dbReference type="EMBL" id="BMMS01000029">
    <property type="protein sequence ID" value="GGO96578.1"/>
    <property type="molecule type" value="Genomic_DNA"/>
</dbReference>
<reference evidence="2" key="1">
    <citation type="journal article" date="2014" name="Int. J. Syst. Evol. Microbiol.">
        <title>Complete genome sequence of Corynebacterium casei LMG S-19264T (=DSM 44701T), isolated from a smear-ripened cheese.</title>
        <authorList>
            <consortium name="US DOE Joint Genome Institute (JGI-PGF)"/>
            <person name="Walter F."/>
            <person name="Albersmeier A."/>
            <person name="Kalinowski J."/>
            <person name="Ruckert C."/>
        </authorList>
    </citation>
    <scope>NUCLEOTIDE SEQUENCE</scope>
    <source>
        <strain evidence="2">CGMCC 4.7201</strain>
    </source>
</reference>
<comment type="caution">
    <text evidence="2">The sequence shown here is derived from an EMBL/GenBank/DDBJ whole genome shotgun (WGS) entry which is preliminary data.</text>
</comment>
<evidence type="ECO:0000313" key="3">
    <source>
        <dbReference type="Proteomes" id="UP000641932"/>
    </source>
</evidence>
<protein>
    <recommendedName>
        <fullName evidence="1">ATP-citrate synthase/succinyl-CoA ligase C-terminal domain-containing protein</fullName>
    </recommendedName>
</protein>
<dbReference type="RefSeq" id="WP_229698815.1">
    <property type="nucleotide sequence ID" value="NZ_BMMS01000029.1"/>
</dbReference>
<reference evidence="2" key="2">
    <citation type="submission" date="2020-09" db="EMBL/GenBank/DDBJ databases">
        <authorList>
            <person name="Sun Q."/>
            <person name="Zhou Y."/>
        </authorList>
    </citation>
    <scope>NUCLEOTIDE SEQUENCE</scope>
    <source>
        <strain evidence="2">CGMCC 4.7201</strain>
    </source>
</reference>
<proteinExistence type="predicted"/>
<keyword evidence="3" id="KW-1185">Reference proteome</keyword>